<feature type="transmembrane region" description="Helical" evidence="4">
    <location>
        <begin position="15"/>
        <end position="36"/>
    </location>
</feature>
<dbReference type="RefSeq" id="WP_231333115.1">
    <property type="nucleotide sequence ID" value="NZ_CP059572.1"/>
</dbReference>
<proteinExistence type="inferred from homology"/>
<evidence type="ECO:0000256" key="4">
    <source>
        <dbReference type="SAM" id="Phobius"/>
    </source>
</evidence>
<keyword evidence="2" id="KW-0813">Transport</keyword>
<evidence type="ECO:0000256" key="2">
    <source>
        <dbReference type="ARBA" id="ARBA00022448"/>
    </source>
</evidence>
<keyword evidence="4" id="KW-1133">Transmembrane helix</keyword>
<evidence type="ECO:0000256" key="1">
    <source>
        <dbReference type="ARBA" id="ARBA00008520"/>
    </source>
</evidence>
<name>A0ABX8QTD2_9ACTN</name>
<gene>
    <name evidence="5" type="ORF">AGRA3207_000707</name>
</gene>
<evidence type="ECO:0000256" key="3">
    <source>
        <dbReference type="ARBA" id="ARBA00022729"/>
    </source>
</evidence>
<dbReference type="EMBL" id="CP059572">
    <property type="protein sequence ID" value="QXJ20063.1"/>
    <property type="molecule type" value="Genomic_DNA"/>
</dbReference>
<dbReference type="Pfam" id="PF13416">
    <property type="entry name" value="SBP_bac_8"/>
    <property type="match status" value="1"/>
</dbReference>
<protein>
    <submittedName>
        <fullName evidence="5">Extracellular solute-binding protein</fullName>
    </submittedName>
</protein>
<keyword evidence="4" id="KW-0472">Membrane</keyword>
<keyword evidence="3" id="KW-0732">Signal</keyword>
<organism evidence="5 6">
    <name type="scientific">Actinomadura graeca</name>
    <dbReference type="NCBI Taxonomy" id="2750812"/>
    <lineage>
        <taxon>Bacteria</taxon>
        <taxon>Bacillati</taxon>
        <taxon>Actinomycetota</taxon>
        <taxon>Actinomycetes</taxon>
        <taxon>Streptosporangiales</taxon>
        <taxon>Thermomonosporaceae</taxon>
        <taxon>Actinomadura</taxon>
    </lineage>
</organism>
<keyword evidence="6" id="KW-1185">Reference proteome</keyword>
<evidence type="ECO:0000313" key="5">
    <source>
        <dbReference type="EMBL" id="QXJ20063.1"/>
    </source>
</evidence>
<keyword evidence="4" id="KW-0812">Transmembrane</keyword>
<dbReference type="InterPro" id="IPR050490">
    <property type="entry name" value="Bact_solute-bd_prot1"/>
</dbReference>
<dbReference type="SUPFAM" id="SSF53850">
    <property type="entry name" value="Periplasmic binding protein-like II"/>
    <property type="match status" value="1"/>
</dbReference>
<accession>A0ABX8QTD2</accession>
<comment type="similarity">
    <text evidence="1">Belongs to the bacterial solute-binding protein 1 family.</text>
</comment>
<dbReference type="PANTHER" id="PTHR43649:SF34">
    <property type="entry name" value="ABC TRANSPORTER PERIPLASMIC-BINDING PROTEIN YCJN-RELATED"/>
    <property type="match status" value="1"/>
</dbReference>
<sequence>MRLAPGTGPDTQHGYLLFALAGAVITLVALLGAHVLSSDTGRCKPGEKLVVLGGRDDSGARGSLIGAWPGSHGMKAEFQELPSDTDLEHSEVVSAARSGTCRADVYIVDTPWIPEFAKAGYIDPVGIPERELRPIMPKILATTRYRGDLWAVPLNTDAPLLLYRKDLVGNVPQDRKRLMADASTLANTPGSRLGSGLALQLRRYEGLTVNLLELVRDHGGDITVGEDGKVTIGREAVGAALRELSSGFQGAHPAIRPASLDSNEDKDRAAFEDGEVAFMRNWPTQYTLISNNGKLKPWQIGAVPFPGERVLGGQSLAIAASLPDGRARAARDLLRYITDREQQRRLFACGGWASVRADVYRLGAGDCAGQGTSHKRIVLHADAQVIYQAVAGARPRPSSPYYPEFSRELRARVHAQLTCMATTCAQLPDQGLGKFLDELPPALEQAARGRMR</sequence>
<evidence type="ECO:0000313" key="6">
    <source>
        <dbReference type="Proteomes" id="UP001049518"/>
    </source>
</evidence>
<dbReference type="Proteomes" id="UP001049518">
    <property type="component" value="Chromosome"/>
</dbReference>
<dbReference type="PANTHER" id="PTHR43649">
    <property type="entry name" value="ARABINOSE-BINDING PROTEIN-RELATED"/>
    <property type="match status" value="1"/>
</dbReference>
<reference evidence="5" key="1">
    <citation type="submission" date="2020-07" db="EMBL/GenBank/DDBJ databases">
        <authorList>
            <person name="Tarantini F.S."/>
            <person name="Hong K.W."/>
            <person name="Chan K.G."/>
        </authorList>
    </citation>
    <scope>NUCLEOTIDE SEQUENCE</scope>
    <source>
        <strain evidence="5">32-07</strain>
    </source>
</reference>
<dbReference type="InterPro" id="IPR006059">
    <property type="entry name" value="SBP"/>
</dbReference>
<dbReference type="Gene3D" id="3.40.190.10">
    <property type="entry name" value="Periplasmic binding protein-like II"/>
    <property type="match status" value="2"/>
</dbReference>